<dbReference type="SUPFAM" id="SSF52540">
    <property type="entry name" value="P-loop containing nucleoside triphosphate hydrolases"/>
    <property type="match status" value="1"/>
</dbReference>
<dbReference type="InterPro" id="IPR027417">
    <property type="entry name" value="P-loop_NTPase"/>
</dbReference>
<dbReference type="Ensembl" id="ENSPNAT00000003613.2">
    <property type="protein sequence ID" value="ENSPNAP00000006413.2"/>
    <property type="gene ID" value="ENSPNAG00000012431.2"/>
</dbReference>
<evidence type="ECO:0000313" key="1">
    <source>
        <dbReference type="Ensembl" id="ENSPNAP00000006413.2"/>
    </source>
</evidence>
<reference evidence="1" key="3">
    <citation type="submission" date="2025-09" db="UniProtKB">
        <authorList>
            <consortium name="Ensembl"/>
        </authorList>
    </citation>
    <scope>IDENTIFICATION</scope>
</reference>
<organism evidence="1 2">
    <name type="scientific">Pygocentrus nattereri</name>
    <name type="common">Red-bellied piranha</name>
    <dbReference type="NCBI Taxonomy" id="42514"/>
    <lineage>
        <taxon>Eukaryota</taxon>
        <taxon>Metazoa</taxon>
        <taxon>Chordata</taxon>
        <taxon>Craniata</taxon>
        <taxon>Vertebrata</taxon>
        <taxon>Euteleostomi</taxon>
        <taxon>Actinopterygii</taxon>
        <taxon>Neopterygii</taxon>
        <taxon>Teleostei</taxon>
        <taxon>Ostariophysi</taxon>
        <taxon>Characiformes</taxon>
        <taxon>Characoidei</taxon>
        <taxon>Pygocentrus</taxon>
    </lineage>
</organism>
<sequence>MDRLDVAETFHGITFPGHLHTQETFQYAMSFKFQDTDTLIVTYPKSGNTSQLFLPNSK</sequence>
<keyword evidence="2" id="KW-1185">Reference proteome</keyword>
<dbReference type="Gene3D" id="3.40.50.300">
    <property type="entry name" value="P-loop containing nucleotide triphosphate hydrolases"/>
    <property type="match status" value="1"/>
</dbReference>
<dbReference type="Proteomes" id="UP001501920">
    <property type="component" value="Chromosome 15"/>
</dbReference>
<reference evidence="1" key="2">
    <citation type="submission" date="2025-08" db="UniProtKB">
        <authorList>
            <consortium name="Ensembl"/>
        </authorList>
    </citation>
    <scope>IDENTIFICATION</scope>
</reference>
<dbReference type="AlphaFoldDB" id="A0A3B4C3U5"/>
<protein>
    <submittedName>
        <fullName evidence="1">Uncharacterized protein</fullName>
    </submittedName>
</protein>
<reference evidence="1 2" key="1">
    <citation type="submission" date="2020-10" db="EMBL/GenBank/DDBJ databases">
        <title>Pygocentrus nattereri (red-bellied piranha) genome, fPygNat1, primary haplotype.</title>
        <authorList>
            <person name="Myers G."/>
            <person name="Meyer A."/>
            <person name="Karagic N."/>
            <person name="Pippel M."/>
            <person name="Winkler S."/>
            <person name="Tracey A."/>
            <person name="Wood J."/>
            <person name="Formenti G."/>
            <person name="Howe K."/>
            <person name="Fedrigo O."/>
            <person name="Jarvis E.D."/>
        </authorList>
    </citation>
    <scope>NUCLEOTIDE SEQUENCE [LARGE SCALE GENOMIC DNA]</scope>
</reference>
<evidence type="ECO:0000313" key="2">
    <source>
        <dbReference type="Proteomes" id="UP001501920"/>
    </source>
</evidence>
<name>A0A3B4C3U5_PYGNA</name>
<accession>A0A3B4C3U5</accession>
<dbReference type="GeneTree" id="ENSGT00940000180256"/>
<dbReference type="STRING" id="42514.ENSPNAP00000006413"/>
<proteinExistence type="predicted"/>